<evidence type="ECO:0000256" key="1">
    <source>
        <dbReference type="ARBA" id="ARBA00009308"/>
    </source>
</evidence>
<dbReference type="OrthoDB" id="9792173at2"/>
<gene>
    <name evidence="4" type="ORF">AZH43_07965</name>
</gene>
<dbReference type="Pfam" id="PF13669">
    <property type="entry name" value="Glyoxalase_4"/>
    <property type="match status" value="1"/>
</dbReference>
<comment type="caution">
    <text evidence="4">The sequence shown here is derived from an EMBL/GenBank/DDBJ whole genome shotgun (WGS) entry which is preliminary data.</text>
</comment>
<dbReference type="AlphaFoldDB" id="A0A151Y425"/>
<dbReference type="InterPro" id="IPR029068">
    <property type="entry name" value="Glyas_Bleomycin-R_OHBP_Dase"/>
</dbReference>
<dbReference type="InterPro" id="IPR017515">
    <property type="entry name" value="MeMalonyl-CoA_epimerase"/>
</dbReference>
<name>A0A151Y425_9GAMM</name>
<dbReference type="PANTHER" id="PTHR43048">
    <property type="entry name" value="METHYLMALONYL-COA EPIMERASE"/>
    <property type="match status" value="1"/>
</dbReference>
<evidence type="ECO:0000313" key="5">
    <source>
        <dbReference type="Proteomes" id="UP000076276"/>
    </source>
</evidence>
<dbReference type="InterPro" id="IPR051785">
    <property type="entry name" value="MMCE/EMCE_epimerase"/>
</dbReference>
<dbReference type="CDD" id="cd07249">
    <property type="entry name" value="MMCE"/>
    <property type="match status" value="1"/>
</dbReference>
<evidence type="ECO:0000259" key="3">
    <source>
        <dbReference type="PROSITE" id="PS51819"/>
    </source>
</evidence>
<keyword evidence="5" id="KW-1185">Reference proteome</keyword>
<sequence length="173" mass="19544">MSKDLGPICQNGYIVKDIEKAMNEWIALGVGPWFYVENAILDNFKYKGQPHNIEMKVALANSGDVQIELIQQTNDAPSMYQDFLKSGREGFQHVAYWTEDYDAAYQYLQDKGYDVVHEGQIGGPQGRMAYFDSEYAIGIALEISELAGSKKQIFDYIKKASVGWNGSKPIRKL</sequence>
<dbReference type="Gene3D" id="3.10.180.10">
    <property type="entry name" value="2,3-Dihydroxybiphenyl 1,2-Dioxygenase, domain 1"/>
    <property type="match status" value="1"/>
</dbReference>
<dbReference type="GO" id="GO:0046872">
    <property type="term" value="F:metal ion binding"/>
    <property type="evidence" value="ECO:0007669"/>
    <property type="project" value="UniProtKB-KW"/>
</dbReference>
<reference evidence="4 5" key="1">
    <citation type="submission" date="2016-03" db="EMBL/GenBank/DDBJ databases">
        <title>Acinetobacter genomospecies 28 strain ANC 4149.</title>
        <authorList>
            <person name="Radolfova-Krizova L."/>
            <person name="Nemec A."/>
        </authorList>
    </citation>
    <scope>NUCLEOTIDE SEQUENCE [LARGE SCALE GENOMIC DNA]</scope>
    <source>
        <strain evidence="4 5">ANC 4149</strain>
    </source>
</reference>
<dbReference type="Proteomes" id="UP000076276">
    <property type="component" value="Unassembled WGS sequence"/>
</dbReference>
<dbReference type="GO" id="GO:0004493">
    <property type="term" value="F:methylmalonyl-CoA epimerase activity"/>
    <property type="evidence" value="ECO:0007669"/>
    <property type="project" value="TreeGrafter"/>
</dbReference>
<proteinExistence type="inferred from homology"/>
<protein>
    <submittedName>
        <fullName evidence="4">Glyoxalase</fullName>
    </submittedName>
</protein>
<organism evidence="4 5">
    <name type="scientific">Acinetobacter pragensis</name>
    <dbReference type="NCBI Taxonomy" id="1806892"/>
    <lineage>
        <taxon>Bacteria</taxon>
        <taxon>Pseudomonadati</taxon>
        <taxon>Pseudomonadota</taxon>
        <taxon>Gammaproteobacteria</taxon>
        <taxon>Moraxellales</taxon>
        <taxon>Moraxellaceae</taxon>
        <taxon>Acinetobacter</taxon>
    </lineage>
</organism>
<dbReference type="InterPro" id="IPR037523">
    <property type="entry name" value="VOC_core"/>
</dbReference>
<dbReference type="GO" id="GO:0046491">
    <property type="term" value="P:L-methylmalonyl-CoA metabolic process"/>
    <property type="evidence" value="ECO:0007669"/>
    <property type="project" value="TreeGrafter"/>
</dbReference>
<dbReference type="EMBL" id="LUAW01000013">
    <property type="protein sequence ID" value="KYQ72783.1"/>
    <property type="molecule type" value="Genomic_DNA"/>
</dbReference>
<evidence type="ECO:0000313" key="4">
    <source>
        <dbReference type="EMBL" id="KYQ72783.1"/>
    </source>
</evidence>
<feature type="domain" description="VOC" evidence="3">
    <location>
        <begin position="7"/>
        <end position="146"/>
    </location>
</feature>
<accession>A0A151Y425</accession>
<keyword evidence="2" id="KW-0479">Metal-binding</keyword>
<comment type="similarity">
    <text evidence="1">Belongs to the methylmalonyl-CoA epimerase family.</text>
</comment>
<dbReference type="SUPFAM" id="SSF54593">
    <property type="entry name" value="Glyoxalase/Bleomycin resistance protein/Dihydroxybiphenyl dioxygenase"/>
    <property type="match status" value="1"/>
</dbReference>
<dbReference type="STRING" id="1806892.AZH43_07965"/>
<dbReference type="RefSeq" id="WP_067667128.1">
    <property type="nucleotide sequence ID" value="NZ_CBCSIK010000008.1"/>
</dbReference>
<dbReference type="PROSITE" id="PS51819">
    <property type="entry name" value="VOC"/>
    <property type="match status" value="1"/>
</dbReference>
<dbReference type="PANTHER" id="PTHR43048:SF3">
    <property type="entry name" value="METHYLMALONYL-COA EPIMERASE, MITOCHONDRIAL"/>
    <property type="match status" value="1"/>
</dbReference>
<evidence type="ECO:0000256" key="2">
    <source>
        <dbReference type="ARBA" id="ARBA00022723"/>
    </source>
</evidence>